<keyword evidence="2" id="KW-1185">Reference proteome</keyword>
<reference evidence="1 2" key="1">
    <citation type="submission" date="2015-11" db="EMBL/GenBank/DDBJ databases">
        <title>Draft Genome Sequence of the Strain BR 10303 (Bradyrhizobium sp.) isolated from nodules of Centrolobium paraense.</title>
        <authorList>
            <person name="Zelli J.E."/>
            <person name="Simoes-Araujo J.L."/>
            <person name="Barauna A.C."/>
            <person name="Silva K."/>
        </authorList>
    </citation>
    <scope>NUCLEOTIDE SEQUENCE [LARGE SCALE GENOMIC DNA]</scope>
    <source>
        <strain evidence="1 2">BR 10303</strain>
    </source>
</reference>
<proteinExistence type="predicted"/>
<accession>A0A125Q9Y0</accession>
<dbReference type="Proteomes" id="UP000057737">
    <property type="component" value="Unassembled WGS sequence"/>
</dbReference>
<evidence type="ECO:0000313" key="1">
    <source>
        <dbReference type="EMBL" id="KWV58790.1"/>
    </source>
</evidence>
<evidence type="ECO:0000313" key="2">
    <source>
        <dbReference type="Proteomes" id="UP000057737"/>
    </source>
</evidence>
<protein>
    <submittedName>
        <fullName evidence="1">Uncharacterized protein</fullName>
    </submittedName>
</protein>
<name>A0A125Q9Y0_9BRAD</name>
<dbReference type="EMBL" id="LNCU01000035">
    <property type="protein sequence ID" value="KWV58790.1"/>
    <property type="molecule type" value="Genomic_DNA"/>
</dbReference>
<dbReference type="AlphaFoldDB" id="A0A125Q9Y0"/>
<sequence length="69" mass="7788">MAQPDYAEIDARGPPRRVVPFRPREIAAIFIADSIRGSRRHRRDTAYFDSGLEVPGIEFEGARPTFTPS</sequence>
<gene>
    <name evidence="1" type="ORF">AS156_03330</name>
</gene>
<comment type="caution">
    <text evidence="1">The sequence shown here is derived from an EMBL/GenBank/DDBJ whole genome shotgun (WGS) entry which is preliminary data.</text>
</comment>
<organism evidence="1 2">
    <name type="scientific">Bradyrhizobium macuxiense</name>
    <dbReference type="NCBI Taxonomy" id="1755647"/>
    <lineage>
        <taxon>Bacteria</taxon>
        <taxon>Pseudomonadati</taxon>
        <taxon>Pseudomonadota</taxon>
        <taxon>Alphaproteobacteria</taxon>
        <taxon>Hyphomicrobiales</taxon>
        <taxon>Nitrobacteraceae</taxon>
        <taxon>Bradyrhizobium</taxon>
    </lineage>
</organism>